<sequence>MSLNLLKEFDIDLELLRTVLIRLEDTIIFCLAERAQFMTNDVIYQPNKMEFKDGFSGSFLDWFLQEVETVHAKVRRYNSPDEYPFTKNLPAPILSDLEYPKLLVKNEININDEIKKIYIEKVVQKISEHGDDSNYGSAATRDIECLQALSRRIHYGKFVAESKFRDPKYHDEYVRLIKEQNGPAIDKLLTNELVEKKVLERIRKKTLIYGQDFDSLTFEIVQDPNSSGLVCTDISSSANISESAKKSKIDSDVVVELYRDHVIPLTKFVEVHHKNIYKMSAKTNPSATKPKPSRKGKQNWRKNIDLSEVEQALDENRQELINSGVLIKDQKDDSLFSLDVLPDNNIKAPKKKLYIDTVLTSTSKIVVPGKQLVTKKALYDPAKSKQVQAMIKKLGSNQPKKEKRVRVEKFDIWSESAPTIPRISLNPNQNGFSDAVFLYSKKKPRVPQSSIELRKLITPAVELPDPGMSYIPREEDRQLIERAEIIASEMDKNVEDDKTVVDSDEENDEETDGDNDKDLPPKKKPTIRKTSAQRRKQDRLNKKLKTIAGRKARKLKALQIRRINKLKTELEQEMEDKENARKLKLEILQKKSLLPKTKIGKYRIKPVDAVVKLGNEVTGSLRTLETEGSLLAESFVGMQRRNLIEPRIPVT</sequence>
<dbReference type="InterPro" id="IPR011687">
    <property type="entry name" value="Nop53/GLTSCR2"/>
</dbReference>
<reference evidence="21 22" key="1">
    <citation type="journal article" date="2016" name="Mol. Biol. Evol.">
        <title>Genome-Wide Survey of Gut Fungi (Harpellales) Reveals the First Horizontally Transferred Ubiquitin Gene from a Mosquito Host.</title>
        <authorList>
            <person name="Wang Y."/>
            <person name="White M.M."/>
            <person name="Kvist S."/>
            <person name="Moncalvo J.M."/>
        </authorList>
    </citation>
    <scope>NUCLEOTIDE SEQUENCE [LARGE SCALE GENOMIC DNA]</scope>
    <source>
        <strain evidence="21 22">ALG-7-W6</strain>
    </source>
</reference>
<dbReference type="GO" id="GO:0005654">
    <property type="term" value="C:nucleoplasm"/>
    <property type="evidence" value="ECO:0007669"/>
    <property type="project" value="UniProtKB-SubCell"/>
</dbReference>
<dbReference type="STRING" id="133383.A0A1R0H3Y6"/>
<feature type="compositionally biased region" description="Acidic residues" evidence="19">
    <location>
        <begin position="502"/>
        <end position="513"/>
    </location>
</feature>
<evidence type="ECO:0000256" key="15">
    <source>
        <dbReference type="ARBA" id="ARBA00023235"/>
    </source>
</evidence>
<feature type="region of interest" description="Disordered" evidence="19">
    <location>
        <begin position="280"/>
        <end position="302"/>
    </location>
</feature>
<dbReference type="GO" id="GO:0006571">
    <property type="term" value="P:tyrosine biosynthetic process"/>
    <property type="evidence" value="ECO:0007669"/>
    <property type="project" value="UniProtKB-KW"/>
</dbReference>
<evidence type="ECO:0000313" key="21">
    <source>
        <dbReference type="EMBL" id="OLY83860.1"/>
    </source>
</evidence>
<gene>
    <name evidence="21" type="ORF">AYI68_g1988</name>
</gene>
<evidence type="ECO:0000256" key="18">
    <source>
        <dbReference type="SAM" id="Coils"/>
    </source>
</evidence>
<evidence type="ECO:0000256" key="6">
    <source>
        <dbReference type="ARBA" id="ARBA00012404"/>
    </source>
</evidence>
<comment type="caution">
    <text evidence="21">The sequence shown here is derived from an EMBL/GenBank/DDBJ whole genome shotgun (WGS) entry which is preliminary data.</text>
</comment>
<evidence type="ECO:0000256" key="3">
    <source>
        <dbReference type="ARBA" id="ARBA00004642"/>
    </source>
</evidence>
<evidence type="ECO:0000313" key="22">
    <source>
        <dbReference type="Proteomes" id="UP000187455"/>
    </source>
</evidence>
<dbReference type="GO" id="GO:0005730">
    <property type="term" value="C:nucleolus"/>
    <property type="evidence" value="ECO:0007669"/>
    <property type="project" value="UniProtKB-SubCell"/>
</dbReference>
<dbReference type="InterPro" id="IPR036263">
    <property type="entry name" value="Chorismate_II_sf"/>
</dbReference>
<dbReference type="GO" id="GO:0005737">
    <property type="term" value="C:cytoplasm"/>
    <property type="evidence" value="ECO:0007669"/>
    <property type="project" value="UniProtKB-SubCell"/>
</dbReference>
<feature type="region of interest" description="Disordered" evidence="19">
    <location>
        <begin position="491"/>
        <end position="540"/>
    </location>
</feature>
<evidence type="ECO:0000259" key="20">
    <source>
        <dbReference type="Pfam" id="PF01817"/>
    </source>
</evidence>
<evidence type="ECO:0000256" key="2">
    <source>
        <dbReference type="ARBA" id="ARBA00004604"/>
    </source>
</evidence>
<keyword evidence="18" id="KW-0175">Coiled coil</keyword>
<evidence type="ECO:0000256" key="5">
    <source>
        <dbReference type="ARBA" id="ARBA00008838"/>
    </source>
</evidence>
<dbReference type="PROSITE" id="PS51169">
    <property type="entry name" value="CHORISMATE_MUT_3"/>
    <property type="match status" value="1"/>
</dbReference>
<keyword evidence="12" id="KW-0028">Amino-acid biosynthesis</keyword>
<keyword evidence="10" id="KW-0827">Tyrosine biosynthesis</keyword>
<comment type="pathway">
    <text evidence="4">Metabolic intermediate biosynthesis; prephenate biosynthesis; prephenate from chorismate: step 1/1.</text>
</comment>
<keyword evidence="22" id="KW-1185">Reference proteome</keyword>
<keyword evidence="11" id="KW-0690">Ribosome biogenesis</keyword>
<proteinExistence type="inferred from homology"/>
<comment type="subcellular location">
    <subcellularLocation>
        <location evidence="1">Cytoplasm</location>
    </subcellularLocation>
    <subcellularLocation>
        <location evidence="2">Nucleus</location>
        <location evidence="2">Nucleolus</location>
    </subcellularLocation>
    <subcellularLocation>
        <location evidence="3">Nucleus</location>
        <location evidence="3">Nucleoplasm</location>
    </subcellularLocation>
</comment>
<dbReference type="InterPro" id="IPR008238">
    <property type="entry name" value="Chorismate_mutase_AroQ_euk"/>
</dbReference>
<dbReference type="Pfam" id="PF07767">
    <property type="entry name" value="Nop53"/>
    <property type="match status" value="2"/>
</dbReference>
<dbReference type="GO" id="GO:0009094">
    <property type="term" value="P:L-phenylalanine biosynthetic process"/>
    <property type="evidence" value="ECO:0007669"/>
    <property type="project" value="UniProtKB-KW"/>
</dbReference>
<dbReference type="EMBL" id="LSSL01000721">
    <property type="protein sequence ID" value="OLY83860.1"/>
    <property type="molecule type" value="Genomic_DNA"/>
</dbReference>
<dbReference type="Pfam" id="PF01817">
    <property type="entry name" value="CM_2"/>
    <property type="match status" value="1"/>
</dbReference>
<feature type="coiled-coil region" evidence="18">
    <location>
        <begin position="556"/>
        <end position="590"/>
    </location>
</feature>
<dbReference type="PANTHER" id="PTHR21145">
    <property type="entry name" value="CHORISMATE MUTASE"/>
    <property type="match status" value="1"/>
</dbReference>
<accession>A0A1R0H3Y6</accession>
<evidence type="ECO:0000256" key="9">
    <source>
        <dbReference type="ARBA" id="ARBA00022490"/>
    </source>
</evidence>
<keyword evidence="14" id="KW-0584">Phenylalanine biosynthesis</keyword>
<evidence type="ECO:0000256" key="8">
    <source>
        <dbReference type="ARBA" id="ARBA00020296"/>
    </source>
</evidence>
<evidence type="ECO:0000256" key="19">
    <source>
        <dbReference type="SAM" id="MobiDB-lite"/>
    </source>
</evidence>
<dbReference type="Gene3D" id="1.10.590.10">
    <property type="entry name" value="Chorismate mutase, AroQ class superfamily, eukaryotic"/>
    <property type="match status" value="1"/>
</dbReference>
<feature type="domain" description="Chorismate mutase" evidence="20">
    <location>
        <begin position="137"/>
        <end position="270"/>
    </location>
</feature>
<dbReference type="Proteomes" id="UP000187455">
    <property type="component" value="Unassembled WGS sequence"/>
</dbReference>
<keyword evidence="13" id="KW-0057">Aromatic amino acid biosynthesis</keyword>
<dbReference type="AlphaFoldDB" id="A0A1R0H3Y6"/>
<keyword evidence="9" id="KW-0963">Cytoplasm</keyword>
<dbReference type="SUPFAM" id="SSF48600">
    <property type="entry name" value="Chorismate mutase II"/>
    <property type="match status" value="1"/>
</dbReference>
<dbReference type="GO" id="GO:0046417">
    <property type="term" value="P:chorismate metabolic process"/>
    <property type="evidence" value="ECO:0007669"/>
    <property type="project" value="InterPro"/>
</dbReference>
<dbReference type="GO" id="GO:0004106">
    <property type="term" value="F:chorismate mutase activity"/>
    <property type="evidence" value="ECO:0007669"/>
    <property type="project" value="UniProtKB-EC"/>
</dbReference>
<evidence type="ECO:0000256" key="10">
    <source>
        <dbReference type="ARBA" id="ARBA00022498"/>
    </source>
</evidence>
<evidence type="ECO:0000256" key="13">
    <source>
        <dbReference type="ARBA" id="ARBA00023141"/>
    </source>
</evidence>
<evidence type="ECO:0000256" key="14">
    <source>
        <dbReference type="ARBA" id="ARBA00023222"/>
    </source>
</evidence>
<name>A0A1R0H3Y6_9FUNG</name>
<keyword evidence="15" id="KW-0413">Isomerase</keyword>
<dbReference type="NCBIfam" id="TIGR01802">
    <property type="entry name" value="CM_pl-yst"/>
    <property type="match status" value="1"/>
</dbReference>
<dbReference type="EC" id="5.4.99.5" evidence="6"/>
<dbReference type="InterPro" id="IPR037039">
    <property type="entry name" value="CM_AroQ_sf_eucaryotic"/>
</dbReference>
<dbReference type="PANTHER" id="PTHR21145:SF12">
    <property type="entry name" value="CHORISMATE MUTASE"/>
    <property type="match status" value="1"/>
</dbReference>
<evidence type="ECO:0000256" key="4">
    <source>
        <dbReference type="ARBA" id="ARBA00004817"/>
    </source>
</evidence>
<evidence type="ECO:0000256" key="16">
    <source>
        <dbReference type="ARBA" id="ARBA00023242"/>
    </source>
</evidence>
<feature type="compositionally biased region" description="Basic residues" evidence="19">
    <location>
        <begin position="522"/>
        <end position="540"/>
    </location>
</feature>
<evidence type="ECO:0000256" key="11">
    <source>
        <dbReference type="ARBA" id="ARBA00022517"/>
    </source>
</evidence>
<evidence type="ECO:0000256" key="7">
    <source>
        <dbReference type="ARBA" id="ARBA00018339"/>
    </source>
</evidence>
<keyword evidence="16" id="KW-0539">Nucleus</keyword>
<evidence type="ECO:0000256" key="1">
    <source>
        <dbReference type="ARBA" id="ARBA00004496"/>
    </source>
</evidence>
<comment type="similarity">
    <text evidence="5">Belongs to the NOP53 family.</text>
</comment>
<dbReference type="GO" id="GO:0042254">
    <property type="term" value="P:ribosome biogenesis"/>
    <property type="evidence" value="ECO:0007669"/>
    <property type="project" value="UniProtKB-KW"/>
</dbReference>
<feature type="compositionally biased region" description="Basic and acidic residues" evidence="19">
    <location>
        <begin position="491"/>
        <end position="501"/>
    </location>
</feature>
<organism evidence="21 22">
    <name type="scientific">Smittium mucronatum</name>
    <dbReference type="NCBI Taxonomy" id="133383"/>
    <lineage>
        <taxon>Eukaryota</taxon>
        <taxon>Fungi</taxon>
        <taxon>Fungi incertae sedis</taxon>
        <taxon>Zoopagomycota</taxon>
        <taxon>Kickxellomycotina</taxon>
        <taxon>Harpellomycetes</taxon>
        <taxon>Harpellales</taxon>
        <taxon>Legeriomycetaceae</taxon>
        <taxon>Smittium</taxon>
    </lineage>
</organism>
<feature type="compositionally biased region" description="Basic residues" evidence="19">
    <location>
        <begin position="291"/>
        <end position="300"/>
    </location>
</feature>
<dbReference type="InterPro" id="IPR002701">
    <property type="entry name" value="CM_II_prokaryot"/>
</dbReference>
<dbReference type="UniPathway" id="UPA00120">
    <property type="reaction ID" value="UER00203"/>
</dbReference>
<dbReference type="OrthoDB" id="191918at2759"/>
<protein>
    <recommendedName>
        <fullName evidence="8">Chorismate mutase</fullName>
        <ecNumber evidence="6">5.4.99.5</ecNumber>
    </recommendedName>
    <alternativeName>
        <fullName evidence="7">Ribosome biogenesis protein NOP53</fullName>
    </alternativeName>
</protein>
<comment type="catalytic activity">
    <reaction evidence="17">
        <text>chorismate = prephenate</text>
        <dbReference type="Rhea" id="RHEA:13897"/>
        <dbReference type="ChEBI" id="CHEBI:29748"/>
        <dbReference type="ChEBI" id="CHEBI:29934"/>
        <dbReference type="EC" id="5.4.99.5"/>
    </reaction>
    <physiologicalReaction direction="left-to-right" evidence="17">
        <dbReference type="Rhea" id="RHEA:13898"/>
    </physiologicalReaction>
</comment>
<evidence type="ECO:0000256" key="12">
    <source>
        <dbReference type="ARBA" id="ARBA00022605"/>
    </source>
</evidence>
<evidence type="ECO:0000256" key="17">
    <source>
        <dbReference type="ARBA" id="ARBA00023979"/>
    </source>
</evidence>